<dbReference type="HOGENOM" id="CLU_1198370_0_0_11"/>
<dbReference type="Proteomes" id="UP000002484">
    <property type="component" value="Chromosome"/>
</dbReference>
<evidence type="ECO:0000313" key="3">
    <source>
        <dbReference type="Proteomes" id="UP000002484"/>
    </source>
</evidence>
<keyword evidence="3" id="KW-1185">Reference proteome</keyword>
<organism evidence="2 3">
    <name type="scientific">Pseudofrankia inefficax (strain DSM 45817 / CECT 9037 / DDB 130130 / EuI1c)</name>
    <name type="common">Frankia inefficax</name>
    <dbReference type="NCBI Taxonomy" id="298654"/>
    <lineage>
        <taxon>Bacteria</taxon>
        <taxon>Bacillati</taxon>
        <taxon>Actinomycetota</taxon>
        <taxon>Actinomycetes</taxon>
        <taxon>Frankiales</taxon>
        <taxon>Frankiaceae</taxon>
        <taxon>Pseudofrankia</taxon>
    </lineage>
</organism>
<evidence type="ECO:0000256" key="1">
    <source>
        <dbReference type="SAM" id="MobiDB-lite"/>
    </source>
</evidence>
<gene>
    <name evidence="2" type="ordered locus">FraEuI1c_1522</name>
</gene>
<feature type="region of interest" description="Disordered" evidence="1">
    <location>
        <begin position="1"/>
        <end position="22"/>
    </location>
</feature>
<name>E3J7H5_PSEI1</name>
<evidence type="ECO:0000313" key="2">
    <source>
        <dbReference type="EMBL" id="ADP79584.1"/>
    </source>
</evidence>
<protein>
    <submittedName>
        <fullName evidence="2">Uncharacterized protein</fullName>
    </submittedName>
</protein>
<sequence>MSDRATGGPGTPTVLGGPVGSAGDSAVSGALTASFSRRRGQADQVHVTRGDRSTTSWRFPSYGDVLPHDLVHFVVEEGLGLTDGFWGLVDQGADVILEGDQAVLTRDGLPLTEHRDVDFTGLTRAEEAVALLGPQPRLEQPGRLIVARPAPGSFTAPDLADAARRLGFRLPPTATADTIAAIHTRLRDLAHRWNARDGEAITLTWHRCDVDRGHDGQRAGQPSCGGGKLGP</sequence>
<accession>E3J7H5</accession>
<dbReference type="KEGG" id="fri:FraEuI1c_1522"/>
<dbReference type="InParanoid" id="E3J7H5"/>
<dbReference type="EMBL" id="CP002299">
    <property type="protein sequence ID" value="ADP79584.1"/>
    <property type="molecule type" value="Genomic_DNA"/>
</dbReference>
<reference evidence="2 3" key="1">
    <citation type="submission" date="2010-10" db="EMBL/GenBank/DDBJ databases">
        <title>Complete sequence of Frankia sp. EuI1c.</title>
        <authorList>
            <consortium name="US DOE Joint Genome Institute"/>
            <person name="Lucas S."/>
            <person name="Copeland A."/>
            <person name="Lapidus A."/>
            <person name="Cheng J.-F."/>
            <person name="Bruce D."/>
            <person name="Goodwin L."/>
            <person name="Pitluck S."/>
            <person name="Chertkov O."/>
            <person name="Detter J.C."/>
            <person name="Han C."/>
            <person name="Tapia R."/>
            <person name="Land M."/>
            <person name="Hauser L."/>
            <person name="Jeffries C."/>
            <person name="Kyrpides N."/>
            <person name="Ivanova N."/>
            <person name="Mikhailova N."/>
            <person name="Beauchemin N."/>
            <person name="Sen A."/>
            <person name="Sur S.A."/>
            <person name="Gtari M."/>
            <person name="Wall L."/>
            <person name="Tisa L."/>
            <person name="Woyke T."/>
        </authorList>
    </citation>
    <scope>NUCLEOTIDE SEQUENCE [LARGE SCALE GENOMIC DNA]</scope>
    <source>
        <strain evidence="3">DSM 45817 / CECT 9037 / EuI1c</strain>
    </source>
</reference>
<proteinExistence type="predicted"/>
<dbReference type="AlphaFoldDB" id="E3J7H5"/>